<sequence length="784" mass="85196">MQNPKLIPVPFANNGMKDDIPKVKSPAMSDEKASWESGFPEATMLPVYAGGLPPDGKDFNGVLNQISENIVFQSKGGRYKFDPDFALSIGGYPKGATLQTNDESAEYQSLIDNNLVNFNTATPEEIAQAWRITGIGDATEVLNKKFDKTSVRNELGLSQTEVVSQKVVTELGSGVVGSFENGLNFIGELTNRDQLVTLENEFGKQMYCWSGEFPKQVPADSTPQSTGGIGKGAWVSVGDASLRGDLKKEDGAALINAGNISLYDSNVLYAEQFGDLTVDDATLTMQLAIDYAALTGRALHTKTPVINVKSLKLPSNLTLNITQSVIKRTNVSNQHLIENKNASFSKGIFGDKNITIIGGNFDGNGLHQANTTSNGEALQNILFVGVDGLRFIDGVKSAKSRRYNFHIINCTNVYVNGGVYIDNDPTIPSSNKDGFHIAGNCSNFYIDKVVANNPEDDALAINADDVDHGGRLSVANITGTIDNINVGNVHLTGEHSRNGVRILSARNGTAISNINIGDITGQCSVYALNISDYGLGAGSIYKNIKIGNIQCEFLVRPYANAKKGLVDIDTYNSKNEFIHPITIGNISRTQTPGDGEDRPTVGLSLANTNLKIGSITETYCNNPESVRSTRIGRFVKIDIDGFMLKASRNSDRVLVSLWGGTGAIIDQLSTGYQLADKISKVLVVRSCSINALCFTHDYPLNIPPIILENSTIKFMRFNSSVKKTIMERIDRYSIDNSTIEIERPPALVSNTANLPTNALQGDEIYNWETKKKMLFNGTEWLNLH</sequence>
<gene>
    <name evidence="2" type="ORF">OO7_10767</name>
</gene>
<name>K8WJS0_9GAMM</name>
<dbReference type="OrthoDB" id="6455886at2"/>
<dbReference type="Pfam" id="PF18668">
    <property type="entry name" value="Tail_spike_N"/>
    <property type="match status" value="1"/>
</dbReference>
<evidence type="ECO:0000313" key="3">
    <source>
        <dbReference type="Proteomes" id="UP000010290"/>
    </source>
</evidence>
<proteinExistence type="predicted"/>
<dbReference type="Gene3D" id="2.160.20.10">
    <property type="entry name" value="Single-stranded right-handed beta-helix, Pectin lyase-like"/>
    <property type="match status" value="1"/>
</dbReference>
<dbReference type="Proteomes" id="UP000010290">
    <property type="component" value="Chromosome"/>
</dbReference>
<dbReference type="InterPro" id="IPR040775">
    <property type="entry name" value="Tail_spike_N"/>
</dbReference>
<dbReference type="InterPro" id="IPR012334">
    <property type="entry name" value="Pectin_lyas_fold"/>
</dbReference>
<evidence type="ECO:0000313" key="2">
    <source>
        <dbReference type="EMBL" id="EKT56415.1"/>
    </source>
</evidence>
<dbReference type="SMR" id="K8WJS0"/>
<organism evidence="2 3">
    <name type="scientific">Providencia sneebia DSM 19967</name>
    <dbReference type="NCBI Taxonomy" id="1141660"/>
    <lineage>
        <taxon>Bacteria</taxon>
        <taxon>Pseudomonadati</taxon>
        <taxon>Pseudomonadota</taxon>
        <taxon>Gammaproteobacteria</taxon>
        <taxon>Enterobacterales</taxon>
        <taxon>Morganellaceae</taxon>
        <taxon>Providencia</taxon>
    </lineage>
</organism>
<feature type="domain" description="Tail spike TSP1/Gp66 N-terminal" evidence="1">
    <location>
        <begin position="171"/>
        <end position="239"/>
    </location>
</feature>
<dbReference type="PATRIC" id="fig|1141660.3.peg.2151"/>
<comment type="caution">
    <text evidence="2">The sequence shown here is derived from an EMBL/GenBank/DDBJ whole genome shotgun (WGS) entry which is preliminary data.</text>
</comment>
<keyword evidence="3" id="KW-1185">Reference proteome</keyword>
<dbReference type="Gene3D" id="2.10.10.80">
    <property type="match status" value="1"/>
</dbReference>
<dbReference type="EMBL" id="AKKN01000009">
    <property type="protein sequence ID" value="EKT56415.1"/>
    <property type="molecule type" value="Genomic_DNA"/>
</dbReference>
<accession>K8WJS0</accession>
<dbReference type="AlphaFoldDB" id="K8WJS0"/>
<dbReference type="HOGENOM" id="CLU_357476_0_0_6"/>
<dbReference type="SUPFAM" id="SSF51126">
    <property type="entry name" value="Pectin lyase-like"/>
    <property type="match status" value="1"/>
</dbReference>
<evidence type="ECO:0000259" key="1">
    <source>
        <dbReference type="Pfam" id="PF18668"/>
    </source>
</evidence>
<dbReference type="RefSeq" id="WP_008915958.1">
    <property type="nucleotide sequence ID" value="NZ_CM001773.1"/>
</dbReference>
<reference evidence="2 3" key="1">
    <citation type="journal article" date="2012" name="BMC Genomics">
        <title>Comparative genomics of bacteria in the genus Providencia isolated from wild Drosophila melanogaster.</title>
        <authorList>
            <person name="Galac M.R."/>
            <person name="Lazzaro B.P."/>
        </authorList>
    </citation>
    <scope>NUCLEOTIDE SEQUENCE [LARGE SCALE GENOMIC DNA]</scope>
    <source>
        <strain evidence="2 3">DSM 19967</strain>
    </source>
</reference>
<protein>
    <submittedName>
        <fullName evidence="2">Tail fiber protein</fullName>
    </submittedName>
</protein>
<dbReference type="InterPro" id="IPR011050">
    <property type="entry name" value="Pectin_lyase_fold/virulence"/>
</dbReference>